<protein>
    <submittedName>
        <fullName evidence="4">Uncharacterized protein LOC108609351</fullName>
    </submittedName>
</protein>
<reference evidence="3" key="2">
    <citation type="journal article" date="2016" name="G3 (Bethesda)">
        <title>Genome Evolution in Three Species of Cactophilic Drosophila.</title>
        <authorList>
            <person name="Sanchez-Flores A."/>
            <person name="Penazola F."/>
            <person name="Carpinteyro-Ponce J."/>
            <person name="Nazario-Yepiz N."/>
            <person name="Abreu-Goodger C."/>
            <person name="Machado C.A."/>
            <person name="Markow T.A."/>
        </authorList>
    </citation>
    <scope>NUCLEOTIDE SEQUENCE [LARGE SCALE GENOMIC DNA]</scope>
</reference>
<evidence type="ECO:0000313" key="3">
    <source>
        <dbReference type="Proteomes" id="UP000694904"/>
    </source>
</evidence>
<reference evidence="4" key="3">
    <citation type="submission" date="2025-08" db="UniProtKB">
        <authorList>
            <consortium name="RefSeq"/>
        </authorList>
    </citation>
    <scope>IDENTIFICATION</scope>
    <source>
        <tissue evidence="4">Whole organism</tissue>
    </source>
</reference>
<keyword evidence="3" id="KW-1185">Reference proteome</keyword>
<evidence type="ECO:0000313" key="4">
    <source>
        <dbReference type="RefSeq" id="XP_017856621.1"/>
    </source>
</evidence>
<keyword evidence="2" id="KW-0732">Signal</keyword>
<feature type="chain" id="PRO_5046724994" evidence="2">
    <location>
        <begin position="19"/>
        <end position="406"/>
    </location>
</feature>
<dbReference type="GeneID" id="108609351"/>
<name>A0ABM1NNT5_DROAR</name>
<accession>A0ABM1NNT5</accession>
<evidence type="ECO:0000256" key="2">
    <source>
        <dbReference type="SAM" id="SignalP"/>
    </source>
</evidence>
<feature type="compositionally biased region" description="Acidic residues" evidence="1">
    <location>
        <begin position="330"/>
        <end position="343"/>
    </location>
</feature>
<feature type="signal peptide" evidence="2">
    <location>
        <begin position="1"/>
        <end position="18"/>
    </location>
</feature>
<sequence>MKSWALLLLLAVGGVVSAEDAKEPSTVKDTIVIQTKLQNYEKPSLRDYKECQSNRQSCLDICAGSEKCELECPLCPELTEEPLLVHGINDTSYVAPAQPPLNTTNIIKLTNEITNIIKNDIKGRNEINVQVHQNVSTVGGRFGLGYNEQGSCCYVVQRDRSCEHLEHCQERSRHRVCGARCRARVMHAKRVLQCEQDQPEECHETVQYVPMQRRKSIKRTSFPFLPNNQPQTQSQGCYYTNSCGQNINSARPRLDNCLKCQNLAYGYVLQSGIPLECMGCFPSYMSQAVLMPQPVIYPHYFGPIFDYNYRPQRESQPDEEDQYTYPQQEQDWEHDDQDIEDGDRDSGWVLKSEKCMDPSGELVNCKDGQLPPAHLERNNYPDYNVAAQRRRRRHGKFIRSLYSRRA</sequence>
<organism evidence="3 4">
    <name type="scientific">Drosophila arizonae</name>
    <name type="common">Fruit fly</name>
    <dbReference type="NCBI Taxonomy" id="7263"/>
    <lineage>
        <taxon>Eukaryota</taxon>
        <taxon>Metazoa</taxon>
        <taxon>Ecdysozoa</taxon>
        <taxon>Arthropoda</taxon>
        <taxon>Hexapoda</taxon>
        <taxon>Insecta</taxon>
        <taxon>Pterygota</taxon>
        <taxon>Neoptera</taxon>
        <taxon>Endopterygota</taxon>
        <taxon>Diptera</taxon>
        <taxon>Brachycera</taxon>
        <taxon>Muscomorpha</taxon>
        <taxon>Ephydroidea</taxon>
        <taxon>Drosophilidae</taxon>
        <taxon>Drosophila</taxon>
    </lineage>
</organism>
<proteinExistence type="predicted"/>
<evidence type="ECO:0000256" key="1">
    <source>
        <dbReference type="SAM" id="MobiDB-lite"/>
    </source>
</evidence>
<feature type="region of interest" description="Disordered" evidence="1">
    <location>
        <begin position="310"/>
        <end position="344"/>
    </location>
</feature>
<gene>
    <name evidence="4" type="primary">LOC108609351</name>
</gene>
<dbReference type="Proteomes" id="UP000694904">
    <property type="component" value="Chromosome 2"/>
</dbReference>
<dbReference type="RefSeq" id="XP_017856621.1">
    <property type="nucleotide sequence ID" value="XM_018001132.1"/>
</dbReference>
<reference evidence="3" key="1">
    <citation type="journal article" date="1997" name="Nucleic Acids Res.">
        <title>tRNAscan-SE: a program for improved detection of transfer RNA genes in genomic sequence.</title>
        <authorList>
            <person name="Lowe T.M."/>
            <person name="Eddy S.R."/>
        </authorList>
    </citation>
    <scope>NUCLEOTIDE SEQUENCE [LARGE SCALE GENOMIC DNA]</scope>
</reference>